<dbReference type="EMBL" id="CM056810">
    <property type="protein sequence ID" value="KAJ8645733.1"/>
    <property type="molecule type" value="Genomic_DNA"/>
</dbReference>
<keyword evidence="2" id="KW-1185">Reference proteome</keyword>
<reference evidence="1 2" key="1">
    <citation type="journal article" date="2022" name="Hortic Res">
        <title>A haplotype resolved chromosomal level avocado genome allows analysis of novel avocado genes.</title>
        <authorList>
            <person name="Nath O."/>
            <person name="Fletcher S.J."/>
            <person name="Hayward A."/>
            <person name="Shaw L.M."/>
            <person name="Masouleh A.K."/>
            <person name="Furtado A."/>
            <person name="Henry R.J."/>
            <person name="Mitter N."/>
        </authorList>
    </citation>
    <scope>NUCLEOTIDE SEQUENCE [LARGE SCALE GENOMIC DNA]</scope>
    <source>
        <strain evidence="2">cv. Hass</strain>
    </source>
</reference>
<sequence length="232" mass="25386">MGSSGSKKSSEDISELQSYEDACRDDPSIRNFDATLQTRTTEVLSSVVAGIDIRSLSFDSLKEVYGGLLGMNQEVVSIILSDQKDRSMLKKLELHKCKINKKIKSVKTYRKLTGIIFVATVVAVVICSVVAAAVAAPPIAAALAAAASVPLGSMGKWVDSLWKRYQVELEKQGGLLSSMHWRTSITISDLDSIRTLVDKLECIEPNFSVKFGLGRKKRIPAECLSNERALYL</sequence>
<dbReference type="Proteomes" id="UP001234297">
    <property type="component" value="Chromosome 2"/>
</dbReference>
<evidence type="ECO:0000313" key="1">
    <source>
        <dbReference type="EMBL" id="KAJ8645733.1"/>
    </source>
</evidence>
<protein>
    <submittedName>
        <fullName evidence="1">Uncharacterized protein</fullName>
    </submittedName>
</protein>
<organism evidence="1 2">
    <name type="scientific">Persea americana</name>
    <name type="common">Avocado</name>
    <dbReference type="NCBI Taxonomy" id="3435"/>
    <lineage>
        <taxon>Eukaryota</taxon>
        <taxon>Viridiplantae</taxon>
        <taxon>Streptophyta</taxon>
        <taxon>Embryophyta</taxon>
        <taxon>Tracheophyta</taxon>
        <taxon>Spermatophyta</taxon>
        <taxon>Magnoliopsida</taxon>
        <taxon>Magnoliidae</taxon>
        <taxon>Laurales</taxon>
        <taxon>Lauraceae</taxon>
        <taxon>Persea</taxon>
    </lineage>
</organism>
<name>A0ACC2MK50_PERAE</name>
<evidence type="ECO:0000313" key="2">
    <source>
        <dbReference type="Proteomes" id="UP001234297"/>
    </source>
</evidence>
<accession>A0ACC2MK50</accession>
<comment type="caution">
    <text evidence="1">The sequence shown here is derived from an EMBL/GenBank/DDBJ whole genome shotgun (WGS) entry which is preliminary data.</text>
</comment>
<gene>
    <name evidence="1" type="ORF">MRB53_007481</name>
</gene>
<proteinExistence type="predicted"/>